<dbReference type="CDD" id="cd05233">
    <property type="entry name" value="SDR_c"/>
    <property type="match status" value="1"/>
</dbReference>
<dbReference type="PRINTS" id="PR00081">
    <property type="entry name" value="GDHRDH"/>
</dbReference>
<evidence type="ECO:0000313" key="2">
    <source>
        <dbReference type="EMBL" id="MEM5422341.1"/>
    </source>
</evidence>
<dbReference type="InterPro" id="IPR002347">
    <property type="entry name" value="SDR_fam"/>
</dbReference>
<accession>A0ABU9RQJ5</accession>
<comment type="similarity">
    <text evidence="1">Belongs to the short-chain dehydrogenases/reductases (SDR) family.</text>
</comment>
<gene>
    <name evidence="2" type="ORF">VSR73_14885</name>
</gene>
<protein>
    <submittedName>
        <fullName evidence="2">SDR family oxidoreductase</fullName>
    </submittedName>
</protein>
<dbReference type="RefSeq" id="WP_342947330.1">
    <property type="nucleotide sequence ID" value="NZ_JAYMRV010000004.1"/>
</dbReference>
<proteinExistence type="inferred from homology"/>
<dbReference type="InterPro" id="IPR036291">
    <property type="entry name" value="NAD(P)-bd_dom_sf"/>
</dbReference>
<dbReference type="PANTHER" id="PTHR42760">
    <property type="entry name" value="SHORT-CHAIN DEHYDROGENASES/REDUCTASES FAMILY MEMBER"/>
    <property type="match status" value="1"/>
</dbReference>
<dbReference type="Proteomes" id="UP001489897">
    <property type="component" value="Unassembled WGS sequence"/>
</dbReference>
<organism evidence="2 3">
    <name type="scientific">Paraburkholderia ferrariae</name>
    <dbReference type="NCBI Taxonomy" id="386056"/>
    <lineage>
        <taxon>Bacteria</taxon>
        <taxon>Pseudomonadati</taxon>
        <taxon>Pseudomonadota</taxon>
        <taxon>Betaproteobacteria</taxon>
        <taxon>Burkholderiales</taxon>
        <taxon>Burkholderiaceae</taxon>
        <taxon>Paraburkholderia</taxon>
    </lineage>
</organism>
<dbReference type="SUPFAM" id="SSF51735">
    <property type="entry name" value="NAD(P)-binding Rossmann-fold domains"/>
    <property type="match status" value="1"/>
</dbReference>
<dbReference type="PRINTS" id="PR00080">
    <property type="entry name" value="SDRFAMILY"/>
</dbReference>
<evidence type="ECO:0000313" key="3">
    <source>
        <dbReference type="Proteomes" id="UP001489897"/>
    </source>
</evidence>
<dbReference type="EMBL" id="JAYMRV010000004">
    <property type="protein sequence ID" value="MEM5422341.1"/>
    <property type="molecule type" value="Genomic_DNA"/>
</dbReference>
<name>A0ABU9RQJ5_9BURK</name>
<sequence length="294" mass="30938">MFHTVTIVRRGLSLECRKIDKPSGDNPMTTTVLERLFGISGKVAVVTDKGRNSSIDIAPVLAEAGAKVVIADHSAAHMQPVVDRILLAGGEAVAIETDVEREASVIALFEQVKATWGSPDIVVNSAAMTNNGPLTDFTEAAWDEVMSIDLKSVFFCMREAIKHMLVAGRGGRIVNVTTMGAMHAVLNGNGAYGAARAGVTGLARSAALDYASEQILVNCVLPGAVPGKVQFHPDMQARLKKGKLTGPGTDAERRLPLGWGDPADIAAAVLYLVGPSGRYMTGQSITLDGGFLIS</sequence>
<dbReference type="Gene3D" id="3.40.50.720">
    <property type="entry name" value="NAD(P)-binding Rossmann-like Domain"/>
    <property type="match status" value="1"/>
</dbReference>
<reference evidence="2 3" key="1">
    <citation type="submission" date="2024-01" db="EMBL/GenBank/DDBJ databases">
        <title>The diversity of rhizobia nodulating Mimosa spp. in eleven states of Brazil covering several biomes is determined by host plant, location, and edaphic factors.</title>
        <authorList>
            <person name="Rouws L."/>
            <person name="Barauna A."/>
            <person name="Beukes C."/>
            <person name="De Faria S.M."/>
            <person name="Gross E."/>
            <person name="Dos Reis Junior F.B."/>
            <person name="Simon M."/>
            <person name="Maluk M."/>
            <person name="Odee D.W."/>
            <person name="Kenicer G."/>
            <person name="Young J.P.W."/>
            <person name="Reis V.M."/>
            <person name="Zilli J."/>
            <person name="James E.K."/>
        </authorList>
    </citation>
    <scope>NUCLEOTIDE SEQUENCE [LARGE SCALE GENOMIC DNA]</scope>
    <source>
        <strain evidence="2 3">JPY167</strain>
    </source>
</reference>
<dbReference type="Pfam" id="PF13561">
    <property type="entry name" value="adh_short_C2"/>
    <property type="match status" value="1"/>
</dbReference>
<evidence type="ECO:0000256" key="1">
    <source>
        <dbReference type="ARBA" id="ARBA00006484"/>
    </source>
</evidence>
<comment type="caution">
    <text evidence="2">The sequence shown here is derived from an EMBL/GenBank/DDBJ whole genome shotgun (WGS) entry which is preliminary data.</text>
</comment>
<keyword evidence="3" id="KW-1185">Reference proteome</keyword>